<dbReference type="AlphaFoldDB" id="A0A9P8Y807"/>
<dbReference type="OrthoDB" id="2560628at2759"/>
<feature type="transmembrane region" description="Helical" evidence="2">
    <location>
        <begin position="39"/>
        <end position="61"/>
    </location>
</feature>
<keyword evidence="2" id="KW-0812">Transmembrane</keyword>
<gene>
    <name evidence="4" type="ORF">B0I36DRAFT_362511</name>
</gene>
<dbReference type="EMBL" id="JAGTJQ010000005">
    <property type="protein sequence ID" value="KAH7030681.1"/>
    <property type="molecule type" value="Genomic_DNA"/>
</dbReference>
<feature type="transmembrane region" description="Helical" evidence="2">
    <location>
        <begin position="274"/>
        <end position="295"/>
    </location>
</feature>
<dbReference type="GeneID" id="70188215"/>
<protein>
    <recommendedName>
        <fullName evidence="3">DUF7702 domain-containing protein</fullName>
    </recommendedName>
</protein>
<evidence type="ECO:0000313" key="5">
    <source>
        <dbReference type="Proteomes" id="UP000756346"/>
    </source>
</evidence>
<feature type="domain" description="DUF7702" evidence="3">
    <location>
        <begin position="6"/>
        <end position="165"/>
    </location>
</feature>
<dbReference type="Pfam" id="PF24800">
    <property type="entry name" value="DUF7702"/>
    <property type="match status" value="2"/>
</dbReference>
<dbReference type="PANTHER" id="PTHR42109">
    <property type="entry name" value="UNPLACED GENOMIC SCAFFOLD UM_SCAF_CONTIG_1.265, WHOLE GENOME SHOTGUN SEQUENCE"/>
    <property type="match status" value="1"/>
</dbReference>
<dbReference type="PANTHER" id="PTHR42109:SF2">
    <property type="entry name" value="INTEGRAL MEMBRANE PROTEIN"/>
    <property type="match status" value="1"/>
</dbReference>
<evidence type="ECO:0000256" key="1">
    <source>
        <dbReference type="SAM" id="MobiDB-lite"/>
    </source>
</evidence>
<feature type="region of interest" description="Disordered" evidence="1">
    <location>
        <begin position="185"/>
        <end position="217"/>
    </location>
</feature>
<organism evidence="4 5">
    <name type="scientific">Microdochium trichocladiopsis</name>
    <dbReference type="NCBI Taxonomy" id="1682393"/>
    <lineage>
        <taxon>Eukaryota</taxon>
        <taxon>Fungi</taxon>
        <taxon>Dikarya</taxon>
        <taxon>Ascomycota</taxon>
        <taxon>Pezizomycotina</taxon>
        <taxon>Sordariomycetes</taxon>
        <taxon>Xylariomycetidae</taxon>
        <taxon>Xylariales</taxon>
        <taxon>Microdochiaceae</taxon>
        <taxon>Microdochium</taxon>
    </lineage>
</organism>
<feature type="transmembrane region" description="Helical" evidence="2">
    <location>
        <begin position="104"/>
        <end position="123"/>
    </location>
</feature>
<dbReference type="RefSeq" id="XP_046012361.1">
    <property type="nucleotide sequence ID" value="XM_046158669.1"/>
</dbReference>
<reference evidence="4" key="1">
    <citation type="journal article" date="2021" name="Nat. Commun.">
        <title>Genetic determinants of endophytism in the Arabidopsis root mycobiome.</title>
        <authorList>
            <person name="Mesny F."/>
            <person name="Miyauchi S."/>
            <person name="Thiergart T."/>
            <person name="Pickel B."/>
            <person name="Atanasova L."/>
            <person name="Karlsson M."/>
            <person name="Huettel B."/>
            <person name="Barry K.W."/>
            <person name="Haridas S."/>
            <person name="Chen C."/>
            <person name="Bauer D."/>
            <person name="Andreopoulos W."/>
            <person name="Pangilinan J."/>
            <person name="LaButti K."/>
            <person name="Riley R."/>
            <person name="Lipzen A."/>
            <person name="Clum A."/>
            <person name="Drula E."/>
            <person name="Henrissat B."/>
            <person name="Kohler A."/>
            <person name="Grigoriev I.V."/>
            <person name="Martin F.M."/>
            <person name="Hacquard S."/>
        </authorList>
    </citation>
    <scope>NUCLEOTIDE SEQUENCE</scope>
    <source>
        <strain evidence="4">MPI-CAGE-CH-0230</strain>
    </source>
</reference>
<dbReference type="InterPro" id="IPR056119">
    <property type="entry name" value="DUF7702"/>
</dbReference>
<feature type="transmembrane region" description="Helical" evidence="2">
    <location>
        <begin position="143"/>
        <end position="165"/>
    </location>
</feature>
<evidence type="ECO:0000256" key="2">
    <source>
        <dbReference type="SAM" id="Phobius"/>
    </source>
</evidence>
<keyword evidence="5" id="KW-1185">Reference proteome</keyword>
<feature type="transmembrane region" description="Helical" evidence="2">
    <location>
        <begin position="6"/>
        <end position="27"/>
    </location>
</feature>
<proteinExistence type="predicted"/>
<sequence>MAPTETDIAIVQLVFFTPVVPLSIWLWCRYGFRLGAGAWRLVLVLGLLRLIAGSCALAAEYHPSESLYAAVLSCDLVGTAPLLLLSMRLVERVNDTYHKLPARLFRLVDLASLVGLVVGIIGANQALTSLGSGKPFTVNGPMIGAMVLFIVVLAADLISTAILFIPAVKGEPPVVNSAEKHELGAHGKLDSARSASSASPALNRTRGDIESNNDDDTTFRRAGQQIEVAAARKLIIAVSLMAPFLVVRLLFAAIGDFRNDLNFIPYLGDHSIYLGMSVLMEIVAAYICLGVGFACPPPPPPPAKTKASWWSKLRG</sequence>
<name>A0A9P8Y807_9PEZI</name>
<accession>A0A9P8Y807</accession>
<keyword evidence="2" id="KW-0472">Membrane</keyword>
<keyword evidence="2" id="KW-1133">Transmembrane helix</keyword>
<dbReference type="Proteomes" id="UP000756346">
    <property type="component" value="Unassembled WGS sequence"/>
</dbReference>
<feature type="compositionally biased region" description="Low complexity" evidence="1">
    <location>
        <begin position="192"/>
        <end position="201"/>
    </location>
</feature>
<feature type="domain" description="DUF7702" evidence="3">
    <location>
        <begin position="230"/>
        <end position="294"/>
    </location>
</feature>
<evidence type="ECO:0000313" key="4">
    <source>
        <dbReference type="EMBL" id="KAH7030681.1"/>
    </source>
</evidence>
<feature type="transmembrane region" description="Helical" evidence="2">
    <location>
        <begin position="234"/>
        <end position="254"/>
    </location>
</feature>
<feature type="transmembrane region" description="Helical" evidence="2">
    <location>
        <begin position="67"/>
        <end position="84"/>
    </location>
</feature>
<comment type="caution">
    <text evidence="4">The sequence shown here is derived from an EMBL/GenBank/DDBJ whole genome shotgun (WGS) entry which is preliminary data.</text>
</comment>
<evidence type="ECO:0000259" key="3">
    <source>
        <dbReference type="Pfam" id="PF24800"/>
    </source>
</evidence>